<dbReference type="GeneID" id="85309092"/>
<dbReference type="Gene3D" id="1.20.1250.20">
    <property type="entry name" value="MFS general substrate transporter like domains"/>
    <property type="match status" value="1"/>
</dbReference>
<dbReference type="InterPro" id="IPR036259">
    <property type="entry name" value="MFS_trans_sf"/>
</dbReference>
<evidence type="ECO:0008006" key="4">
    <source>
        <dbReference type="Google" id="ProtNLM"/>
    </source>
</evidence>
<protein>
    <recommendedName>
        <fullName evidence="4">Major facilitator superfamily (MFS) profile domain-containing protein</fullName>
    </recommendedName>
</protein>
<keyword evidence="1" id="KW-0472">Membrane</keyword>
<name>A0AAJ0C815_9PEZI</name>
<accession>A0AAJ0C815</accession>
<organism evidence="2 3">
    <name type="scientific">Phialemonium atrogriseum</name>
    <dbReference type="NCBI Taxonomy" id="1093897"/>
    <lineage>
        <taxon>Eukaryota</taxon>
        <taxon>Fungi</taxon>
        <taxon>Dikarya</taxon>
        <taxon>Ascomycota</taxon>
        <taxon>Pezizomycotina</taxon>
        <taxon>Sordariomycetes</taxon>
        <taxon>Sordariomycetidae</taxon>
        <taxon>Cephalothecales</taxon>
        <taxon>Cephalothecaceae</taxon>
        <taxon>Phialemonium</taxon>
    </lineage>
</organism>
<feature type="transmembrane region" description="Helical" evidence="1">
    <location>
        <begin position="121"/>
        <end position="138"/>
    </location>
</feature>
<evidence type="ECO:0000313" key="2">
    <source>
        <dbReference type="EMBL" id="KAK1770688.1"/>
    </source>
</evidence>
<keyword evidence="1" id="KW-1133">Transmembrane helix</keyword>
<reference evidence="2" key="1">
    <citation type="submission" date="2023-06" db="EMBL/GenBank/DDBJ databases">
        <title>Genome-scale phylogeny and comparative genomics of the fungal order Sordariales.</title>
        <authorList>
            <consortium name="Lawrence Berkeley National Laboratory"/>
            <person name="Hensen N."/>
            <person name="Bonometti L."/>
            <person name="Westerberg I."/>
            <person name="Brannstrom I.O."/>
            <person name="Guillou S."/>
            <person name="Cros-Aarteil S."/>
            <person name="Calhoun S."/>
            <person name="Haridas S."/>
            <person name="Kuo A."/>
            <person name="Mondo S."/>
            <person name="Pangilinan J."/>
            <person name="Riley R."/>
            <person name="Labutti K."/>
            <person name="Andreopoulos B."/>
            <person name="Lipzen A."/>
            <person name="Chen C."/>
            <person name="Yanf M."/>
            <person name="Daum C."/>
            <person name="Ng V."/>
            <person name="Clum A."/>
            <person name="Steindorff A."/>
            <person name="Ohm R."/>
            <person name="Martin F."/>
            <person name="Silar P."/>
            <person name="Natvig D."/>
            <person name="Lalanne C."/>
            <person name="Gautier V."/>
            <person name="Ament-Velasquez S.L."/>
            <person name="Kruys A."/>
            <person name="Hutchinson M.I."/>
            <person name="Powell A.J."/>
            <person name="Barry K."/>
            <person name="Miller A.N."/>
            <person name="Grigoriev I.V."/>
            <person name="Debuchy R."/>
            <person name="Gladieux P."/>
            <person name="Thoren M.H."/>
            <person name="Johannesson H."/>
        </authorList>
    </citation>
    <scope>NUCLEOTIDE SEQUENCE</scope>
    <source>
        <strain evidence="2">8032-3</strain>
    </source>
</reference>
<evidence type="ECO:0000313" key="3">
    <source>
        <dbReference type="Proteomes" id="UP001244011"/>
    </source>
</evidence>
<dbReference type="EMBL" id="MU839000">
    <property type="protein sequence ID" value="KAK1770688.1"/>
    <property type="molecule type" value="Genomic_DNA"/>
</dbReference>
<feature type="transmembrane region" description="Helical" evidence="1">
    <location>
        <begin position="203"/>
        <end position="223"/>
    </location>
</feature>
<keyword evidence="1" id="KW-0812">Transmembrane</keyword>
<feature type="transmembrane region" description="Helical" evidence="1">
    <location>
        <begin position="85"/>
        <end position="109"/>
    </location>
</feature>
<sequence>MGTSIERNNHLVQNWKCILICCMALDNCQYDFDTAAIGGFQAMVGFLRVFGYADLDWPRGWNIVTRSHRLPAVADQQSQRHDSKLAYQIPLAALYAIPATLIVLIFFIPDRWARSSSRGSSPVYSTVANLGGSMVGMYRMYKHLDRLSMMMLGTACAGLSKFASVLAYTIQPGAPPLPAPSPPPSPSSTGACPRQRAARLSVLTVSLATGVNYFFSLFLYFLLPEIKGRSLEEIDELFQNRVSAKGFPGYEYITSTRAREIAIQDLKLDGTIREERAEKVADV</sequence>
<gene>
    <name evidence="2" type="ORF">QBC33DRAFT_512426</name>
</gene>
<evidence type="ECO:0000256" key="1">
    <source>
        <dbReference type="SAM" id="Phobius"/>
    </source>
</evidence>
<dbReference type="Proteomes" id="UP001244011">
    <property type="component" value="Unassembled WGS sequence"/>
</dbReference>
<dbReference type="AlphaFoldDB" id="A0AAJ0C815"/>
<dbReference type="RefSeq" id="XP_060286901.1">
    <property type="nucleotide sequence ID" value="XM_060425905.1"/>
</dbReference>
<proteinExistence type="predicted"/>
<keyword evidence="3" id="KW-1185">Reference proteome</keyword>
<comment type="caution">
    <text evidence="2">The sequence shown here is derived from an EMBL/GenBank/DDBJ whole genome shotgun (WGS) entry which is preliminary data.</text>
</comment>